<evidence type="ECO:0000313" key="2">
    <source>
        <dbReference type="EMBL" id="MEK8031137.1"/>
    </source>
</evidence>
<organism evidence="2 3">
    <name type="scientific">Ideonella lacteola</name>
    <dbReference type="NCBI Taxonomy" id="2984193"/>
    <lineage>
        <taxon>Bacteria</taxon>
        <taxon>Pseudomonadati</taxon>
        <taxon>Pseudomonadota</taxon>
        <taxon>Betaproteobacteria</taxon>
        <taxon>Burkholderiales</taxon>
        <taxon>Sphaerotilaceae</taxon>
        <taxon>Ideonella</taxon>
    </lineage>
</organism>
<protein>
    <submittedName>
        <fullName evidence="2">Uncharacterized protein</fullName>
    </submittedName>
</protein>
<comment type="caution">
    <text evidence="2">The sequence shown here is derived from an EMBL/GenBank/DDBJ whole genome shotgun (WGS) entry which is preliminary data.</text>
</comment>
<gene>
    <name evidence="2" type="ORF">AACH06_09955</name>
</gene>
<sequence length="335" mass="36861">MRRPFLTLLILSAALVATWPMTARAESPPTAVVADSAYGGGRSGGSFFYLAAVNGQKSEGNALLASRGASQGQGQNMRLKSFERSVPAGRVKLKLVAQWAYAAPMQEMFAGDKTKPLEAEVDVELQPGMRYVVNGVLDAFRRELWLEDGNGPIAATKTVDAIRDPAVLQQMANAQYTCCNLHYEDDWISDANWATLPFIPAGARIVVKEYGRHKAEVLIEGKPMRIGLDYGRDRETREQLVARLMVKEDPSAKLDAWPRPVQAAIRAGKVAVGMDREQVVMALGRPRIDTTPSLDAAQWTYYTFQEETVVVVWGADQRVVRVDATPAVRKQLVAE</sequence>
<reference evidence="2 3" key="1">
    <citation type="submission" date="2024-04" db="EMBL/GenBank/DDBJ databases">
        <title>Novel species of the genus Ideonella isolated from streams.</title>
        <authorList>
            <person name="Lu H."/>
        </authorList>
    </citation>
    <scope>NUCLEOTIDE SEQUENCE [LARGE SCALE GENOMIC DNA]</scope>
    <source>
        <strain evidence="2 3">DXS29W</strain>
    </source>
</reference>
<dbReference type="Proteomes" id="UP001371218">
    <property type="component" value="Unassembled WGS sequence"/>
</dbReference>
<feature type="signal peptide" evidence="1">
    <location>
        <begin position="1"/>
        <end position="25"/>
    </location>
</feature>
<dbReference type="EMBL" id="JBBUTG010000004">
    <property type="protein sequence ID" value="MEK8031137.1"/>
    <property type="molecule type" value="Genomic_DNA"/>
</dbReference>
<keyword evidence="1" id="KW-0732">Signal</keyword>
<accession>A0ABU9BMG3</accession>
<evidence type="ECO:0000256" key="1">
    <source>
        <dbReference type="SAM" id="SignalP"/>
    </source>
</evidence>
<dbReference type="RefSeq" id="WP_341425499.1">
    <property type="nucleotide sequence ID" value="NZ_JBBUTG010000004.1"/>
</dbReference>
<feature type="chain" id="PRO_5045531072" evidence="1">
    <location>
        <begin position="26"/>
        <end position="335"/>
    </location>
</feature>
<keyword evidence="3" id="KW-1185">Reference proteome</keyword>
<name>A0ABU9BMG3_9BURK</name>
<evidence type="ECO:0000313" key="3">
    <source>
        <dbReference type="Proteomes" id="UP001371218"/>
    </source>
</evidence>
<proteinExistence type="predicted"/>